<dbReference type="AlphaFoldDB" id="A0A844ZG36"/>
<reference evidence="2 3" key="1">
    <citation type="submission" date="2019-12" db="EMBL/GenBank/DDBJ databases">
        <title>Genomic-based taxomic classification of the family Erythrobacteraceae.</title>
        <authorList>
            <person name="Xu L."/>
        </authorList>
    </citation>
    <scope>NUCLEOTIDE SEQUENCE [LARGE SCALE GENOMIC DNA]</scope>
    <source>
        <strain evidence="2 3">MCCC 1A09962</strain>
    </source>
</reference>
<organism evidence="2 3">
    <name type="scientific">Parapontixanthobacter aurantiacus</name>
    <dbReference type="NCBI Taxonomy" id="1463599"/>
    <lineage>
        <taxon>Bacteria</taxon>
        <taxon>Pseudomonadati</taxon>
        <taxon>Pseudomonadota</taxon>
        <taxon>Alphaproteobacteria</taxon>
        <taxon>Sphingomonadales</taxon>
        <taxon>Erythrobacteraceae</taxon>
        <taxon>Parapontixanthobacter</taxon>
    </lineage>
</organism>
<dbReference type="Proteomes" id="UP000433104">
    <property type="component" value="Unassembled WGS sequence"/>
</dbReference>
<dbReference type="NCBIfam" id="NF035944">
    <property type="entry name" value="PEPxxWA-CTERM"/>
    <property type="match status" value="1"/>
</dbReference>
<feature type="domain" description="Ice-binding protein C-terminal" evidence="1">
    <location>
        <begin position="131"/>
        <end position="156"/>
    </location>
</feature>
<sequence length="166" mass="17818">MNSSGDNSHTVDNSGRIDFVLLQFAEEVILDTVTFNTGWHGMYDTDATIGVSNTMFTTTPDWNYVAATSALAGYNFFEAISNGGGSQTRGVNPSGFSGNSWIIAASASNYDHYKDGFKLAAITFQTVPTAAVPEPGTWALMLVGFGFAGGMMRRRKQVVRSSVVYA</sequence>
<protein>
    <submittedName>
        <fullName evidence="2">PEPxxWA-CTERM sorting domain-containing protein</fullName>
    </submittedName>
</protein>
<proteinExistence type="predicted"/>
<dbReference type="EMBL" id="WTYW01000002">
    <property type="protein sequence ID" value="MXO86106.1"/>
    <property type="molecule type" value="Genomic_DNA"/>
</dbReference>
<dbReference type="Pfam" id="PF07589">
    <property type="entry name" value="PEP-CTERM"/>
    <property type="match status" value="1"/>
</dbReference>
<gene>
    <name evidence="2" type="ORF">GRI38_08705</name>
</gene>
<accession>A0A844ZG36</accession>
<name>A0A844ZG36_9SPHN</name>
<evidence type="ECO:0000313" key="3">
    <source>
        <dbReference type="Proteomes" id="UP000433104"/>
    </source>
</evidence>
<dbReference type="OrthoDB" id="9773411at2"/>
<evidence type="ECO:0000259" key="1">
    <source>
        <dbReference type="Pfam" id="PF07589"/>
    </source>
</evidence>
<comment type="caution">
    <text evidence="2">The sequence shown here is derived from an EMBL/GenBank/DDBJ whole genome shotgun (WGS) entry which is preliminary data.</text>
</comment>
<dbReference type="InterPro" id="IPR013424">
    <property type="entry name" value="Ice-binding_C"/>
</dbReference>
<evidence type="ECO:0000313" key="2">
    <source>
        <dbReference type="EMBL" id="MXO86106.1"/>
    </source>
</evidence>
<keyword evidence="3" id="KW-1185">Reference proteome</keyword>
<dbReference type="NCBIfam" id="TIGR02595">
    <property type="entry name" value="PEP_CTERM"/>
    <property type="match status" value="1"/>
</dbReference>